<dbReference type="Proteomes" id="UP001162031">
    <property type="component" value="Unassembled WGS sequence"/>
</dbReference>
<feature type="region of interest" description="Disordered" evidence="1">
    <location>
        <begin position="369"/>
        <end position="486"/>
    </location>
</feature>
<feature type="compositionally biased region" description="Pro residues" evidence="1">
    <location>
        <begin position="324"/>
        <end position="336"/>
    </location>
</feature>
<feature type="compositionally biased region" description="Acidic residues" evidence="1">
    <location>
        <begin position="463"/>
        <end position="474"/>
    </location>
</feature>
<sequence>MLLLALFVRGELTDVTFARAKDPNAPADVGPRLTSRTFAGLDAMPATVAPARGGGGRGDEDDEVTVSSSVTKAFRFVRDGVTSASWTAIPLRANATPPVNGVNEGPSTASTVVSAVVETTADATTTTTETHTEAQVETLPPAATAADATEAPKAPDVDNKAPVPAEAPTPARVIDPTPAPIEGPTPVIVPAEPPTPAPIIEPTPTPAPIEASTPVPAEPPTPVPAEPPTPAPVEAPTPVPAEPPTPAPVEAPTPVPVELPTPEPAPTPVPAEPPTPVPQPPTPAPVEPPTPAPVIEPTPTPVPAEPPTPAPVNSTPLHEAPVPAEAPTPVPAEAPTPAPVATPIALVPAAPVPADVNVSTLPNTTTTDALPIVPAGTVAPPLTTDDDGSGGPPTPITTPTAAAAPTPPIGVPTTGDTAAPVATLPIAGISSGSTSEPARGPRGPFDLNFASLSSTASSRDYDDTYEDTTQDDAAENSSSADRPTGDSVDASWVLTFAPIIADPTDTPAVAIQHVDDNDDDDVHHSNANTSSGRPTPLGGWKLALVIVGAICVVIVSVISVHLRHVRVSAANKRRRDSSQQRALDSFFRQTRATLGRDTGLSSGVFVTDPLTPRDEIAVTMPSGGGRLRTKTADFAATNALSYASVRRPMTPGALDTPTDSQQGNEYDSFTGPVPLARSSSPPAFYYSNSVASDASSVSFGSIGPSSSSLVPLPSAIRGTRASSVTFRADARETYRSAQSSSNFSVRFASSVSSDRTSWASTPQAQANASLLSAPTSERTNASRRGQHVQRSSVLDGF</sequence>
<keyword evidence="2" id="KW-1133">Transmembrane helix</keyword>
<proteinExistence type="predicted"/>
<name>A0AAV0SWP8_HYABA</name>
<evidence type="ECO:0000256" key="2">
    <source>
        <dbReference type="SAM" id="Phobius"/>
    </source>
</evidence>
<feature type="compositionally biased region" description="Pro residues" evidence="1">
    <location>
        <begin position="191"/>
        <end position="207"/>
    </location>
</feature>
<evidence type="ECO:0000313" key="5">
    <source>
        <dbReference type="Proteomes" id="UP001162031"/>
    </source>
</evidence>
<feature type="transmembrane region" description="Helical" evidence="2">
    <location>
        <begin position="542"/>
        <end position="565"/>
    </location>
</feature>
<evidence type="ECO:0000256" key="1">
    <source>
        <dbReference type="SAM" id="MobiDB-lite"/>
    </source>
</evidence>
<accession>A0AAV0SWP8</accession>
<reference evidence="4" key="1">
    <citation type="submission" date="2022-12" db="EMBL/GenBank/DDBJ databases">
        <authorList>
            <person name="Webb A."/>
        </authorList>
    </citation>
    <scope>NUCLEOTIDE SEQUENCE</scope>
    <source>
        <strain evidence="4">Hp1</strain>
    </source>
</reference>
<evidence type="ECO:0000256" key="3">
    <source>
        <dbReference type="SAM" id="SignalP"/>
    </source>
</evidence>
<comment type="caution">
    <text evidence="4">The sequence shown here is derived from an EMBL/GenBank/DDBJ whole genome shotgun (WGS) entry which is preliminary data.</text>
</comment>
<keyword evidence="2" id="KW-0812">Transmembrane</keyword>
<feature type="region of interest" description="Disordered" evidence="1">
    <location>
        <begin position="648"/>
        <end position="671"/>
    </location>
</feature>
<feature type="signal peptide" evidence="3">
    <location>
        <begin position="1"/>
        <end position="20"/>
    </location>
</feature>
<organism evidence="4 5">
    <name type="scientific">Hyaloperonospora brassicae</name>
    <name type="common">Brassica downy mildew</name>
    <name type="synonym">Peronospora brassicae</name>
    <dbReference type="NCBI Taxonomy" id="162125"/>
    <lineage>
        <taxon>Eukaryota</taxon>
        <taxon>Sar</taxon>
        <taxon>Stramenopiles</taxon>
        <taxon>Oomycota</taxon>
        <taxon>Peronosporomycetes</taxon>
        <taxon>Peronosporales</taxon>
        <taxon>Peronosporaceae</taxon>
        <taxon>Hyaloperonospora</taxon>
    </lineage>
</organism>
<evidence type="ECO:0000313" key="4">
    <source>
        <dbReference type="EMBL" id="CAI5708111.1"/>
    </source>
</evidence>
<feature type="chain" id="PRO_5043897575" evidence="3">
    <location>
        <begin position="21"/>
        <end position="797"/>
    </location>
</feature>
<keyword evidence="2" id="KW-0472">Membrane</keyword>
<keyword evidence="3" id="KW-0732">Signal</keyword>
<gene>
    <name evidence="4" type="ORF">HBR001_LOCUS13</name>
</gene>
<keyword evidence="5" id="KW-1185">Reference proteome</keyword>
<feature type="region of interest" description="Disordered" evidence="1">
    <location>
        <begin position="146"/>
        <end position="336"/>
    </location>
</feature>
<feature type="compositionally biased region" description="Pro residues" evidence="1">
    <location>
        <begin position="216"/>
        <end position="310"/>
    </location>
</feature>
<feature type="compositionally biased region" description="Polar residues" evidence="1">
    <location>
        <begin position="657"/>
        <end position="667"/>
    </location>
</feature>
<dbReference type="AlphaFoldDB" id="A0AAV0SWP8"/>
<dbReference type="EMBL" id="CANTFL010000002">
    <property type="protein sequence ID" value="CAI5708111.1"/>
    <property type="molecule type" value="Genomic_DNA"/>
</dbReference>
<protein>
    <submittedName>
        <fullName evidence="4">Uncharacterized protein</fullName>
    </submittedName>
</protein>
<feature type="region of interest" description="Disordered" evidence="1">
    <location>
        <begin position="754"/>
        <end position="797"/>
    </location>
</feature>